<dbReference type="Proteomes" id="UP000191672">
    <property type="component" value="Unassembled WGS sequence"/>
</dbReference>
<feature type="region of interest" description="Disordered" evidence="1">
    <location>
        <begin position="461"/>
        <end position="486"/>
    </location>
</feature>
<feature type="compositionally biased region" description="Low complexity" evidence="1">
    <location>
        <begin position="616"/>
        <end position="635"/>
    </location>
</feature>
<dbReference type="InterPro" id="IPR057218">
    <property type="entry name" value="DUF7896"/>
</dbReference>
<feature type="domain" description="DUF7896" evidence="2">
    <location>
        <begin position="419"/>
        <end position="497"/>
    </location>
</feature>
<comment type="caution">
    <text evidence="3">The sequence shown here is derived from an EMBL/GenBank/DDBJ whole genome shotgun (WGS) entry which is preliminary data.</text>
</comment>
<gene>
    <name evidence="3" type="ORF">PENANT_c003G04098</name>
</gene>
<dbReference type="STRING" id="416450.A0A1V6QIR0"/>
<evidence type="ECO:0000256" key="1">
    <source>
        <dbReference type="SAM" id="MobiDB-lite"/>
    </source>
</evidence>
<feature type="region of interest" description="Disordered" evidence="1">
    <location>
        <begin position="46"/>
        <end position="110"/>
    </location>
</feature>
<accession>A0A1V6QIR0</accession>
<evidence type="ECO:0000313" key="3">
    <source>
        <dbReference type="EMBL" id="OQD88847.1"/>
    </source>
</evidence>
<feature type="compositionally biased region" description="Pro residues" evidence="1">
    <location>
        <begin position="636"/>
        <end position="646"/>
    </location>
</feature>
<organism evidence="3 4">
    <name type="scientific">Penicillium antarcticum</name>
    <dbReference type="NCBI Taxonomy" id="416450"/>
    <lineage>
        <taxon>Eukaryota</taxon>
        <taxon>Fungi</taxon>
        <taxon>Dikarya</taxon>
        <taxon>Ascomycota</taxon>
        <taxon>Pezizomycotina</taxon>
        <taxon>Eurotiomycetes</taxon>
        <taxon>Eurotiomycetidae</taxon>
        <taxon>Eurotiales</taxon>
        <taxon>Aspergillaceae</taxon>
        <taxon>Penicillium</taxon>
    </lineage>
</organism>
<feature type="region of interest" description="Disordered" evidence="1">
    <location>
        <begin position="602"/>
        <end position="658"/>
    </location>
</feature>
<keyword evidence="4" id="KW-1185">Reference proteome</keyword>
<protein>
    <recommendedName>
        <fullName evidence="2">DUF7896 domain-containing protein</fullName>
    </recommendedName>
</protein>
<sequence length="698" mass="76836">MTVNPADDELFTRAISGYREAFLVQHSHLSESEQIQLWRERLGQFMPAPQEPVGKPGKRSRQDATPRTIPPCDSGLPRAKRRATTPDLAVSDLTRNLSHASSPDLPRTASLSTLEGAYRHTAMVRSQSQQIPVSHRHSAGDAMGKRQSFGPRTRRLDHVDEYSPSEYARHLDTSQPIDAAWTCNERTGPSFPCPWTSPFDQVSTSAVEMSRSETTDSLIGGIDMFRFDSSGPSPTPNSIGSIPPDWVPTSSPFTYQDPFLSVYPDLDPTIPMPFSNTSPFSTSAPPSTPFYPMPHAFPSMEASEMRPSDSFDSINSAASQSRAARRTQEQIAHGARPIAPKRDSHDSTMSLSDPSDPRKMLRISSADGTTKEVAAIPKASIHRPPRPKTYCHLCQDHPDGFHGDHELRRHIERVHSSVRKVWMCVDISTDGNFLGNCKACRNGKKYGANYNAAAHLRRTHFNPCQRGRGGRGKDSEKRGGKGGGNYPSMDVLKHWMVATEEVIDGASLGGVESGVLVGGERKVSMNYEVDATVCETVEDYVPFDMGSAPFDGYDQFSEAPGAPFKLDLELEEQAFPKSPLYFDPQRPFSPEVDSTVSANMSYQQQYPPQGPPQAYYPPQQGYPPQGYPPQGGYDPNYPPQGYPPPQQNMNYSQPPPQQEKKSGGGGCLGWCLATLCCCFVCEEGCECCADCVECCEMC</sequence>
<dbReference type="AlphaFoldDB" id="A0A1V6QIR0"/>
<dbReference type="EMBL" id="MDYN01000003">
    <property type="protein sequence ID" value="OQD88847.1"/>
    <property type="molecule type" value="Genomic_DNA"/>
</dbReference>
<proteinExistence type="predicted"/>
<feature type="region of interest" description="Disordered" evidence="1">
    <location>
        <begin position="298"/>
        <end position="359"/>
    </location>
</feature>
<reference evidence="4" key="1">
    <citation type="journal article" date="2017" name="Nat. Microbiol.">
        <title>Global analysis of biosynthetic gene clusters reveals vast potential of secondary metabolite production in Penicillium species.</title>
        <authorList>
            <person name="Nielsen J.C."/>
            <person name="Grijseels S."/>
            <person name="Prigent S."/>
            <person name="Ji B."/>
            <person name="Dainat J."/>
            <person name="Nielsen K.F."/>
            <person name="Frisvad J.C."/>
            <person name="Workman M."/>
            <person name="Nielsen J."/>
        </authorList>
    </citation>
    <scope>NUCLEOTIDE SEQUENCE [LARGE SCALE GENOMIC DNA]</scope>
    <source>
        <strain evidence="4">IBT 31811</strain>
    </source>
</reference>
<dbReference type="PANTHER" id="PTHR42031:SF1">
    <property type="entry name" value="KEY LIME PATHOGENICITY PROTEIN"/>
    <property type="match status" value="1"/>
</dbReference>
<dbReference type="Pfam" id="PF25438">
    <property type="entry name" value="DUF7896"/>
    <property type="match status" value="1"/>
</dbReference>
<feature type="region of interest" description="Disordered" evidence="1">
    <location>
        <begin position="123"/>
        <end position="152"/>
    </location>
</feature>
<evidence type="ECO:0000313" key="4">
    <source>
        <dbReference type="Proteomes" id="UP000191672"/>
    </source>
</evidence>
<evidence type="ECO:0000259" key="2">
    <source>
        <dbReference type="Pfam" id="PF25438"/>
    </source>
</evidence>
<dbReference type="PANTHER" id="PTHR42031">
    <property type="entry name" value="KEY LIME PATHOGENICITY PROTEIN"/>
    <property type="match status" value="1"/>
</dbReference>
<name>A0A1V6QIR0_9EURO</name>
<dbReference type="GO" id="GO:0016020">
    <property type="term" value="C:membrane"/>
    <property type="evidence" value="ECO:0007669"/>
    <property type="project" value="UniProtKB-SubCell"/>
</dbReference>